<dbReference type="EMBL" id="CP002833">
    <property type="protein sequence ID" value="AFI66260.1"/>
    <property type="molecule type" value="Genomic_DNA"/>
</dbReference>
<sequence length="169" mass="19087">MRCRASLRLTSVGGAGLDDETGRFPFRKAALETSGLEASGTQGSHGLECKYTVRAAAIRDDFRVGRELAQAGLQRGQRDIERARQMPLCELVMWAHVQQGDQTVRKTRGQLISRYRLHRIARMEIARNCENDDERFADVREAGARPSRARRAPRPMRRNAPMKPSPQSK</sequence>
<accession>A0A0H3HMV9</accession>
<organism evidence="2 3">
    <name type="scientific">Burkholderia pseudomallei (strain 1026b)</name>
    <dbReference type="NCBI Taxonomy" id="884204"/>
    <lineage>
        <taxon>Bacteria</taxon>
        <taxon>Pseudomonadati</taxon>
        <taxon>Pseudomonadota</taxon>
        <taxon>Betaproteobacteria</taxon>
        <taxon>Burkholderiales</taxon>
        <taxon>Burkholderiaceae</taxon>
        <taxon>Burkholderia</taxon>
        <taxon>pseudomallei group</taxon>
    </lineage>
</organism>
<evidence type="ECO:0000256" key="1">
    <source>
        <dbReference type="SAM" id="MobiDB-lite"/>
    </source>
</evidence>
<evidence type="ECO:0000313" key="2">
    <source>
        <dbReference type="EMBL" id="AFI66260.1"/>
    </source>
</evidence>
<evidence type="ECO:0000313" key="3">
    <source>
        <dbReference type="Proteomes" id="UP000010087"/>
    </source>
</evidence>
<feature type="compositionally biased region" description="Basic residues" evidence="1">
    <location>
        <begin position="147"/>
        <end position="157"/>
    </location>
</feature>
<name>A0A0H3HMV9_BURP2</name>
<dbReference type="AlphaFoldDB" id="A0A0H3HMV9"/>
<dbReference type="PATRIC" id="fig|884204.3.peg.1806"/>
<proteinExistence type="predicted"/>
<dbReference type="Proteomes" id="UP000010087">
    <property type="component" value="Chromosome 1"/>
</dbReference>
<gene>
    <name evidence="2" type="ordered locus">BP1026B_I1632</name>
</gene>
<protein>
    <submittedName>
        <fullName evidence="2">Uncharacterized protein</fullName>
    </submittedName>
</protein>
<dbReference type="KEGG" id="bpz:BP1026B_I1632"/>
<feature type="region of interest" description="Disordered" evidence="1">
    <location>
        <begin position="136"/>
        <end position="169"/>
    </location>
</feature>
<reference evidence="2 3" key="1">
    <citation type="journal article" date="2012" name="PLoS ONE">
        <title>Evolution of Burkholderia pseudomallei in recurrent melioidosis.</title>
        <authorList>
            <person name="Hayden H.S."/>
            <person name="Lim R."/>
            <person name="Brittnacher M.J."/>
            <person name="Sims E.H."/>
            <person name="Ramage E.R."/>
            <person name="Fong C."/>
            <person name="Wu Z."/>
            <person name="Crist E."/>
            <person name="Chang J."/>
            <person name="Zhou Y."/>
            <person name="Radey M."/>
            <person name="Rohmer L."/>
            <person name="Haugen E."/>
            <person name="Gillett W."/>
            <person name="Wuthiekanun V."/>
            <person name="Peacock S.J."/>
            <person name="Kaul R."/>
            <person name="Miller S.I."/>
            <person name="Manoil C."/>
            <person name="Jacobs M.A."/>
        </authorList>
    </citation>
    <scope>NUCLEOTIDE SEQUENCE [LARGE SCALE GENOMIC DNA]</scope>
    <source>
        <strain evidence="2 3">1026b</strain>
    </source>
</reference>